<dbReference type="GO" id="GO:0005829">
    <property type="term" value="C:cytosol"/>
    <property type="evidence" value="ECO:0007669"/>
    <property type="project" value="TreeGrafter"/>
</dbReference>
<dbReference type="AlphaFoldDB" id="A0A2N6T4N8"/>
<organism evidence="3 4">
    <name type="scientific">Corynebacterium tuscaniense</name>
    <dbReference type="NCBI Taxonomy" id="302449"/>
    <lineage>
        <taxon>Bacteria</taxon>
        <taxon>Bacillati</taxon>
        <taxon>Actinomycetota</taxon>
        <taxon>Actinomycetes</taxon>
        <taxon>Mycobacteriales</taxon>
        <taxon>Corynebacteriaceae</taxon>
        <taxon>Corynebacterium</taxon>
    </lineage>
</organism>
<dbReference type="PANTHER" id="PTHR46797:SF1">
    <property type="entry name" value="METHYLPHOSPHONATE SYNTHASE"/>
    <property type="match status" value="1"/>
</dbReference>
<protein>
    <submittedName>
        <fullName evidence="3">XRE family transcriptional regulator</fullName>
    </submittedName>
</protein>
<keyword evidence="1" id="KW-0238">DNA-binding</keyword>
<dbReference type="InterPro" id="IPR001387">
    <property type="entry name" value="Cro/C1-type_HTH"/>
</dbReference>
<comment type="caution">
    <text evidence="3">The sequence shown here is derived from an EMBL/GenBank/DDBJ whole genome shotgun (WGS) entry which is preliminary data.</text>
</comment>
<dbReference type="InterPro" id="IPR010982">
    <property type="entry name" value="Lambda_DNA-bd_dom_sf"/>
</dbReference>
<dbReference type="EMBL" id="PNHG01000008">
    <property type="protein sequence ID" value="PMC64275.1"/>
    <property type="molecule type" value="Genomic_DNA"/>
</dbReference>
<dbReference type="Gene3D" id="1.10.260.40">
    <property type="entry name" value="lambda repressor-like DNA-binding domains"/>
    <property type="match status" value="1"/>
</dbReference>
<dbReference type="GO" id="GO:0003700">
    <property type="term" value="F:DNA-binding transcription factor activity"/>
    <property type="evidence" value="ECO:0007669"/>
    <property type="project" value="TreeGrafter"/>
</dbReference>
<dbReference type="InterPro" id="IPR050807">
    <property type="entry name" value="TransReg_Diox_bact_type"/>
</dbReference>
<name>A0A2N6T4N8_9CORY</name>
<accession>A0A2N6T4N8</accession>
<reference evidence="3 4" key="1">
    <citation type="submission" date="2017-09" db="EMBL/GenBank/DDBJ databases">
        <title>Bacterial strain isolated from the female urinary microbiota.</title>
        <authorList>
            <person name="Thomas-White K."/>
            <person name="Kumar N."/>
            <person name="Forster S."/>
            <person name="Putonti C."/>
            <person name="Lawley T."/>
            <person name="Wolfe A.J."/>
        </authorList>
    </citation>
    <scope>NUCLEOTIDE SEQUENCE [LARGE SCALE GENOMIC DNA]</scope>
    <source>
        <strain evidence="3 4">UMB0792</strain>
    </source>
</reference>
<evidence type="ECO:0000259" key="2">
    <source>
        <dbReference type="PROSITE" id="PS50943"/>
    </source>
</evidence>
<dbReference type="Pfam" id="PF01381">
    <property type="entry name" value="HTH_3"/>
    <property type="match status" value="1"/>
</dbReference>
<dbReference type="SUPFAM" id="SSF47413">
    <property type="entry name" value="lambda repressor-like DNA-binding domains"/>
    <property type="match status" value="1"/>
</dbReference>
<feature type="domain" description="HTH cro/C1-type" evidence="2">
    <location>
        <begin position="38"/>
        <end position="98"/>
    </location>
</feature>
<dbReference type="PROSITE" id="PS50943">
    <property type="entry name" value="HTH_CROC1"/>
    <property type="match status" value="1"/>
</dbReference>
<sequence>MDTTRDPYVDHASGRETFDEVVSDSRWASLGFSMSERLRAIRELRGLSQKRLATVAGLSRTVVSNLERNQHTGARSSDPTLSTVYRLAYALRVPPAMLLPGVVEELGDVCWERFEPVSMAEMLNLD</sequence>
<dbReference type="Proteomes" id="UP000235836">
    <property type="component" value="Unassembled WGS sequence"/>
</dbReference>
<dbReference type="GO" id="GO:0003677">
    <property type="term" value="F:DNA binding"/>
    <property type="evidence" value="ECO:0007669"/>
    <property type="project" value="UniProtKB-KW"/>
</dbReference>
<dbReference type="CDD" id="cd00093">
    <property type="entry name" value="HTH_XRE"/>
    <property type="match status" value="1"/>
</dbReference>
<keyword evidence="4" id="KW-1185">Reference proteome</keyword>
<gene>
    <name evidence="3" type="ORF">CJ203_06870</name>
</gene>
<evidence type="ECO:0000313" key="3">
    <source>
        <dbReference type="EMBL" id="PMC64275.1"/>
    </source>
</evidence>
<proteinExistence type="predicted"/>
<dbReference type="PANTHER" id="PTHR46797">
    <property type="entry name" value="HTH-TYPE TRANSCRIPTIONAL REGULATOR"/>
    <property type="match status" value="1"/>
</dbReference>
<evidence type="ECO:0000313" key="4">
    <source>
        <dbReference type="Proteomes" id="UP000235836"/>
    </source>
</evidence>
<dbReference type="SMART" id="SM00530">
    <property type="entry name" value="HTH_XRE"/>
    <property type="match status" value="1"/>
</dbReference>
<evidence type="ECO:0000256" key="1">
    <source>
        <dbReference type="ARBA" id="ARBA00023125"/>
    </source>
</evidence>